<protein>
    <recommendedName>
        <fullName evidence="3">RTR1-type domain-containing protein</fullName>
    </recommendedName>
</protein>
<dbReference type="Gene3D" id="1.25.40.820">
    <property type="match status" value="1"/>
</dbReference>
<gene>
    <name evidence="4" type="ORF">TVY486_1002180</name>
</gene>
<dbReference type="OMA" id="NYNELCG"/>
<evidence type="ECO:0000256" key="1">
    <source>
        <dbReference type="PROSITE-ProRule" id="PRU00812"/>
    </source>
</evidence>
<dbReference type="AlphaFoldDB" id="G0U5L4"/>
<reference evidence="4" key="1">
    <citation type="journal article" date="2012" name="Proc. Natl. Acad. Sci. U.S.A.">
        <title>Antigenic diversity is generated by distinct evolutionary mechanisms in African trypanosome species.</title>
        <authorList>
            <person name="Jackson A.P."/>
            <person name="Berry A."/>
            <person name="Aslett M."/>
            <person name="Allison H.C."/>
            <person name="Burton P."/>
            <person name="Vavrova-Anderson J."/>
            <person name="Brown R."/>
            <person name="Browne H."/>
            <person name="Corton N."/>
            <person name="Hauser H."/>
            <person name="Gamble J."/>
            <person name="Gilderthorp R."/>
            <person name="Marcello L."/>
            <person name="McQuillan J."/>
            <person name="Otto T.D."/>
            <person name="Quail M.A."/>
            <person name="Sanders M.J."/>
            <person name="van Tonder A."/>
            <person name="Ginger M.L."/>
            <person name="Field M.C."/>
            <person name="Barry J.D."/>
            <person name="Hertz-Fowler C."/>
            <person name="Berriman M."/>
        </authorList>
    </citation>
    <scope>NUCLEOTIDE SEQUENCE</scope>
    <source>
        <strain evidence="4">Y486</strain>
    </source>
</reference>
<organism evidence="4">
    <name type="scientific">Trypanosoma vivax (strain Y486)</name>
    <dbReference type="NCBI Taxonomy" id="1055687"/>
    <lineage>
        <taxon>Eukaryota</taxon>
        <taxon>Discoba</taxon>
        <taxon>Euglenozoa</taxon>
        <taxon>Kinetoplastea</taxon>
        <taxon>Metakinetoplastina</taxon>
        <taxon>Trypanosomatida</taxon>
        <taxon>Trypanosomatidae</taxon>
        <taxon>Trypanosoma</taxon>
        <taxon>Duttonella</taxon>
    </lineage>
</organism>
<dbReference type="PROSITE" id="PS51479">
    <property type="entry name" value="ZF_RTR1"/>
    <property type="match status" value="1"/>
</dbReference>
<feature type="region of interest" description="Disordered" evidence="2">
    <location>
        <begin position="76"/>
        <end position="107"/>
    </location>
</feature>
<accession>G0U5L4</accession>
<comment type="similarity">
    <text evidence="1">Belongs to the RPAP2 family.</text>
</comment>
<sequence length="481" mass="52365">MAGGSWEVVVDTAAMEVTKYLIFTTSSFQPTSRTAEWMMTLLDDSTLRNIVVERNLCCLCGMVGCAKPPQATTSRLSLTSATRKHGSVEDCDMGGDTPNDGSEDTGDGYAEDAEVFRQYARYREKSSGCTTAASAAASVSSKMPMTSATMTHCFCSLSCAKSLECLRVSIPSTLVYGRENLLQALCGLFPNMQLAVLQRLAGAESTAVDDVRERELPTLQTSDSPAAVGSDEEAISGWQDLLKGMEGAQSVWNRMVLEAGRVRREMGSQSRMPMPLMVYDWLLTISTEQTKRTFARLCYSHMREVGEFVQSENKSSSASEGLYAMCMLPVLKSCLKRGKELAALQEADDAMDEQLSVDPSLQQERLALFEGCIFSRDVCVTLSKLLLYDQSTLERAWAVWHTSGLLHSLQFPFAVPGAFISGTTSPARLFLAIVATAAIALCVPQAWAEWLQEDNGLLDVISALGVTPNDLIVCVRALAVE</sequence>
<dbReference type="InterPro" id="IPR038534">
    <property type="entry name" value="Rtr1/RPAP2_sf"/>
</dbReference>
<evidence type="ECO:0000313" key="4">
    <source>
        <dbReference type="EMBL" id="CCC51165.1"/>
    </source>
</evidence>
<dbReference type="EMBL" id="HE573026">
    <property type="protein sequence ID" value="CCC51165.1"/>
    <property type="molecule type" value="Genomic_DNA"/>
</dbReference>
<dbReference type="VEuPathDB" id="TriTrypDB:TvY486_1002180"/>
<dbReference type="InterPro" id="IPR007308">
    <property type="entry name" value="Rtr1/RPAP2_dom"/>
</dbReference>
<name>G0U5L4_TRYVY</name>
<proteinExistence type="inferred from homology"/>
<evidence type="ECO:0000259" key="3">
    <source>
        <dbReference type="PROSITE" id="PS51479"/>
    </source>
</evidence>
<evidence type="ECO:0000256" key="2">
    <source>
        <dbReference type="SAM" id="MobiDB-lite"/>
    </source>
</evidence>
<feature type="domain" description="RTR1-type" evidence="3">
    <location>
        <begin position="37"/>
        <end position="179"/>
    </location>
</feature>